<proteinExistence type="predicted"/>
<evidence type="ECO:0000313" key="1">
    <source>
        <dbReference type="EMBL" id="MBO2009227.1"/>
    </source>
</evidence>
<reference evidence="1 2" key="1">
    <citation type="submission" date="2021-03" db="EMBL/GenBank/DDBJ databases">
        <authorList>
            <person name="Kim M.K."/>
        </authorList>
    </citation>
    <scope>NUCLEOTIDE SEQUENCE [LARGE SCALE GENOMIC DNA]</scope>
    <source>
        <strain evidence="1 2">BT442</strain>
    </source>
</reference>
<dbReference type="PANTHER" id="PTHR35580">
    <property type="entry name" value="CELL SURFACE GLYCOPROTEIN (S-LAYER PROTEIN)-LIKE PROTEIN"/>
    <property type="match status" value="1"/>
</dbReference>
<gene>
    <name evidence="1" type="ORF">J4E00_09210</name>
</gene>
<evidence type="ECO:0000313" key="2">
    <source>
        <dbReference type="Proteomes" id="UP000664369"/>
    </source>
</evidence>
<sequence length="983" mass="100235">MTGPLAEAQVPDWQWAASGGSPASGQGIARAADGSYTVAGRFQGTLTVGGQSLASWGGDDVLLIQYDAAGQVRWAKQAGGAGRDGATAIASDAAGNLYVAGYFSGSATFDGMALTSVGGDDAFLAKYASSGALLWVRSAGSTGPDYAGAVAVDGAGAALVAGQYQGTITIGSNVFTSAGPGAAFLAKLDAQGTLLWAQNLDNSLVGGVASTSTGQVYVAGTLAPTGGLLAKFNATGTWLWTSAAAGTDATGTSVVTDAQGAVYVAGRFRNTLQLGATAAASQGNYDGFVARFDSVGAVSWANTFGGTEEDQARSVAITGQGNVGITGHFRGSATVGGQELSSGPACSNAFVSCYDQLGRWLWVRQAMGNTSSGGTGLVFDAGSEAGAVTGIYHGQLRFGNTPPLPTTCEDGVFTARLTTNFPDLVVSTTQAIQGSYHHVTITETGRATLSGQLQVTGNLLVQSGGVLDAQCQLLAGPGSFELAVGAELRICHPAGIAETGASGAVQVAGPRRFSPDATYVYNGTAAQQTGPGLPAQVRALTVANAAGLSLTAPLRIAQTLQLAAGNLQLGSQMLTLLSGPAGTAQVANGGGVVLGTATVQRYLDPSLNAGMGYRHLSSPVRATTVADLATASFVPVTNAAYNTSPTPGLVQPFPTVLGYDETRLATTSSSPATFEQGYFSPASNAAPLEVLRGYTVQLAGNQTVDFVGELNSGTYSTTLTRGPSADAGWHLLGNPYPATLDWRRLVRPTGLDDAMYVFQSSGPYTGQYRSYINGMGNPLIALGQGFLVHLSNSNTSVSLTFTDAARSATYAAAPALNRLAADTRPVVRLTLLHAATNTGDETTVYFEAGATLGTNAHYDAVKPFVNASGTTSLSSLSSTGDTLAINGLPPITGPCSIPLRGSVAQPGAYVLTVAQYAHMNGLSCFLHDAITGRSIQLTSTTSYPFQVAQAGSLGNRFVLHFDPTSSVAQRIPQKRPQARTEPR</sequence>
<dbReference type="Proteomes" id="UP000664369">
    <property type="component" value="Unassembled WGS sequence"/>
</dbReference>
<evidence type="ECO:0008006" key="3">
    <source>
        <dbReference type="Google" id="ProtNLM"/>
    </source>
</evidence>
<organism evidence="1 2">
    <name type="scientific">Hymenobacter negativus</name>
    <dbReference type="NCBI Taxonomy" id="2795026"/>
    <lineage>
        <taxon>Bacteria</taxon>
        <taxon>Pseudomonadati</taxon>
        <taxon>Bacteroidota</taxon>
        <taxon>Cytophagia</taxon>
        <taxon>Cytophagales</taxon>
        <taxon>Hymenobacteraceae</taxon>
        <taxon>Hymenobacter</taxon>
    </lineage>
</organism>
<dbReference type="EMBL" id="JAGETZ010000003">
    <property type="protein sequence ID" value="MBO2009227.1"/>
    <property type="molecule type" value="Genomic_DNA"/>
</dbReference>
<dbReference type="Gene3D" id="2.80.10.50">
    <property type="match status" value="1"/>
</dbReference>
<name>A0ABS3QDA9_9BACT</name>
<dbReference type="PANTHER" id="PTHR35580:SF1">
    <property type="entry name" value="PHYTASE-LIKE DOMAIN-CONTAINING PROTEIN"/>
    <property type="match status" value="1"/>
</dbReference>
<keyword evidence="2" id="KW-1185">Reference proteome</keyword>
<protein>
    <recommendedName>
        <fullName evidence="3">Bulb-type lectin domain-containing protein</fullName>
    </recommendedName>
</protein>
<accession>A0ABS3QDA9</accession>
<dbReference type="InterPro" id="IPR052918">
    <property type="entry name" value="Motility_Chemotaxis_Reg"/>
</dbReference>
<comment type="caution">
    <text evidence="1">The sequence shown here is derived from an EMBL/GenBank/DDBJ whole genome shotgun (WGS) entry which is preliminary data.</text>
</comment>
<dbReference type="RefSeq" id="WP_208174848.1">
    <property type="nucleotide sequence ID" value="NZ_JAGETZ010000003.1"/>
</dbReference>
<dbReference type="SUPFAM" id="SSF101898">
    <property type="entry name" value="NHL repeat"/>
    <property type="match status" value="1"/>
</dbReference>